<evidence type="ECO:0000256" key="1">
    <source>
        <dbReference type="ARBA" id="ARBA00022729"/>
    </source>
</evidence>
<feature type="compositionally biased region" description="Pro residues" evidence="2">
    <location>
        <begin position="1"/>
        <end position="20"/>
    </location>
</feature>
<keyword evidence="6" id="KW-1185">Reference proteome</keyword>
<keyword evidence="1" id="KW-0732">Signal</keyword>
<keyword evidence="3" id="KW-0812">Transmembrane</keyword>
<evidence type="ECO:0000313" key="6">
    <source>
        <dbReference type="Proteomes" id="UP001595767"/>
    </source>
</evidence>
<feature type="domain" description="DUF4352" evidence="4">
    <location>
        <begin position="74"/>
        <end position="167"/>
    </location>
</feature>
<feature type="transmembrane region" description="Helical" evidence="3">
    <location>
        <begin position="27"/>
        <end position="49"/>
    </location>
</feature>
<dbReference type="InterPro" id="IPR029050">
    <property type="entry name" value="Immunoprotect_excell_Ig-like"/>
</dbReference>
<dbReference type="EMBL" id="JBHSBA010000016">
    <property type="protein sequence ID" value="MFC4128938.1"/>
    <property type="molecule type" value="Genomic_DNA"/>
</dbReference>
<evidence type="ECO:0000256" key="2">
    <source>
        <dbReference type="SAM" id="MobiDB-lite"/>
    </source>
</evidence>
<accession>A0ABV8LE53</accession>
<evidence type="ECO:0000256" key="3">
    <source>
        <dbReference type="SAM" id="Phobius"/>
    </source>
</evidence>
<sequence>MTYPPPPQGQPRPYRAPAPPQSSTNRVVTILAIGFACLVIFGIVAAVVATQGNSGDAADSSATTVTYSTPPTDTSGDLEFAVLKVTTGQSKVGSNTADGEYISVTVKVTNVGKAAEGFDPGSPYVFDAQDRMYSADDKTTGRGDVELNPGMSVTKTVYYDVPPGTKPTVFSASEGLGVPFARINLPPQG</sequence>
<evidence type="ECO:0000313" key="5">
    <source>
        <dbReference type="EMBL" id="MFC4128938.1"/>
    </source>
</evidence>
<protein>
    <submittedName>
        <fullName evidence="5">DUF4352 domain-containing protein</fullName>
    </submittedName>
</protein>
<organism evidence="5 6">
    <name type="scientific">Nocardia rhizosphaerae</name>
    <dbReference type="NCBI Taxonomy" id="1691571"/>
    <lineage>
        <taxon>Bacteria</taxon>
        <taxon>Bacillati</taxon>
        <taxon>Actinomycetota</taxon>
        <taxon>Actinomycetes</taxon>
        <taxon>Mycobacteriales</taxon>
        <taxon>Nocardiaceae</taxon>
        <taxon>Nocardia</taxon>
    </lineage>
</organism>
<name>A0ABV8LE53_9NOCA</name>
<keyword evidence="3" id="KW-1133">Transmembrane helix</keyword>
<dbReference type="Pfam" id="PF11611">
    <property type="entry name" value="DUF4352"/>
    <property type="match status" value="1"/>
</dbReference>
<evidence type="ECO:0000259" key="4">
    <source>
        <dbReference type="Pfam" id="PF11611"/>
    </source>
</evidence>
<feature type="region of interest" description="Disordered" evidence="2">
    <location>
        <begin position="1"/>
        <end position="21"/>
    </location>
</feature>
<dbReference type="Gene3D" id="2.60.40.1240">
    <property type="match status" value="1"/>
</dbReference>
<dbReference type="Proteomes" id="UP001595767">
    <property type="component" value="Unassembled WGS sequence"/>
</dbReference>
<comment type="caution">
    <text evidence="5">The sequence shown here is derived from an EMBL/GenBank/DDBJ whole genome shotgun (WGS) entry which is preliminary data.</text>
</comment>
<proteinExistence type="predicted"/>
<keyword evidence="3" id="KW-0472">Membrane</keyword>
<dbReference type="RefSeq" id="WP_378554821.1">
    <property type="nucleotide sequence ID" value="NZ_JBHSBA010000016.1"/>
</dbReference>
<reference evidence="6" key="1">
    <citation type="journal article" date="2019" name="Int. J. Syst. Evol. Microbiol.">
        <title>The Global Catalogue of Microorganisms (GCM) 10K type strain sequencing project: providing services to taxonomists for standard genome sequencing and annotation.</title>
        <authorList>
            <consortium name="The Broad Institute Genomics Platform"/>
            <consortium name="The Broad Institute Genome Sequencing Center for Infectious Disease"/>
            <person name="Wu L."/>
            <person name="Ma J."/>
        </authorList>
    </citation>
    <scope>NUCLEOTIDE SEQUENCE [LARGE SCALE GENOMIC DNA]</scope>
    <source>
        <strain evidence="6">CGMCC 4.7204</strain>
    </source>
</reference>
<gene>
    <name evidence="5" type="ORF">ACFOW8_28810</name>
</gene>
<dbReference type="InterPro" id="IPR029051">
    <property type="entry name" value="DUF4352"/>
</dbReference>